<keyword evidence="1" id="KW-0808">Transferase</keyword>
<keyword evidence="2" id="KW-1185">Reference proteome</keyword>
<dbReference type="Pfam" id="PF13578">
    <property type="entry name" value="Methyltransf_24"/>
    <property type="match status" value="1"/>
</dbReference>
<evidence type="ECO:0000313" key="1">
    <source>
        <dbReference type="EMBL" id="EAQ97519.1"/>
    </source>
</evidence>
<dbReference type="eggNOG" id="COG4122">
    <property type="taxonomic scope" value="Bacteria"/>
</dbReference>
<dbReference type="STRING" id="314285.KT71_04400"/>
<sequence>MPDQSQVSMPIDINSVKGFLSPAEGNTLFECAREMPRGSVALEIGSYCGKSTVYLGLGCKKAQSTLFAVDHHRGSEEHQAGELFHDPELVDETGAFSTLANFRSTIRSAGLDDTVIPVLSSSAQFARVWQGSLSLVFIDGGHSLDAALLDYRSWVGFIPGNGRLAIHDVYPDSETGGQAPITIYRLALASGLFREVAAVDSLRVLERL</sequence>
<dbReference type="InterPro" id="IPR029063">
    <property type="entry name" value="SAM-dependent_MTases_sf"/>
</dbReference>
<dbReference type="AlphaFoldDB" id="A4A8X7"/>
<dbReference type="Proteomes" id="UP000019205">
    <property type="component" value="Chromosome"/>
</dbReference>
<dbReference type="GO" id="GO:0032259">
    <property type="term" value="P:methylation"/>
    <property type="evidence" value="ECO:0007669"/>
    <property type="project" value="UniProtKB-KW"/>
</dbReference>
<dbReference type="HOGENOM" id="CLU_090900_0_0_6"/>
<evidence type="ECO:0000313" key="2">
    <source>
        <dbReference type="Proteomes" id="UP000019205"/>
    </source>
</evidence>
<name>A4A8X7_9GAMM</name>
<accession>A4A8X7</accession>
<comment type="caution">
    <text evidence="1">The sequence shown here is derived from an EMBL/GenBank/DDBJ whole genome shotgun (WGS) entry which is preliminary data.</text>
</comment>
<dbReference type="Gene3D" id="3.40.50.150">
    <property type="entry name" value="Vaccinia Virus protein VP39"/>
    <property type="match status" value="1"/>
</dbReference>
<organism evidence="1 2">
    <name type="scientific">Congregibacter litoralis KT71</name>
    <dbReference type="NCBI Taxonomy" id="314285"/>
    <lineage>
        <taxon>Bacteria</taxon>
        <taxon>Pseudomonadati</taxon>
        <taxon>Pseudomonadota</taxon>
        <taxon>Gammaproteobacteria</taxon>
        <taxon>Cellvibrionales</taxon>
        <taxon>Halieaceae</taxon>
        <taxon>Congregibacter</taxon>
    </lineage>
</organism>
<proteinExistence type="predicted"/>
<gene>
    <name evidence="1" type="ORF">KT71_04400</name>
</gene>
<reference evidence="1 2" key="1">
    <citation type="journal article" date="2007" name="Proc. Natl. Acad. Sci. U.S.A.">
        <title>Characterization of a marine gammaproteobacterium capable of aerobic anoxygenic photosynthesis.</title>
        <authorList>
            <person name="Fuchs B.M."/>
            <person name="Spring S."/>
            <person name="Teeling H."/>
            <person name="Quast C."/>
            <person name="Wulf J."/>
            <person name="Schattenhofer M."/>
            <person name="Yan S."/>
            <person name="Ferriera S."/>
            <person name="Johnson J."/>
            <person name="Glockner F.O."/>
            <person name="Amann R."/>
        </authorList>
    </citation>
    <scope>NUCLEOTIDE SEQUENCE [LARGE SCALE GENOMIC DNA]</scope>
    <source>
        <strain evidence="1">KT71</strain>
    </source>
</reference>
<dbReference type="RefSeq" id="WP_008293294.1">
    <property type="nucleotide sequence ID" value="NZ_CM002299.1"/>
</dbReference>
<keyword evidence="1" id="KW-0489">Methyltransferase</keyword>
<dbReference type="SUPFAM" id="SSF53335">
    <property type="entry name" value="S-adenosyl-L-methionine-dependent methyltransferases"/>
    <property type="match status" value="1"/>
</dbReference>
<dbReference type="EMBL" id="AAOA02000002">
    <property type="protein sequence ID" value="EAQ97519.1"/>
    <property type="molecule type" value="Genomic_DNA"/>
</dbReference>
<dbReference type="GO" id="GO:0008168">
    <property type="term" value="F:methyltransferase activity"/>
    <property type="evidence" value="ECO:0007669"/>
    <property type="project" value="UniProtKB-KW"/>
</dbReference>
<reference evidence="1 2" key="2">
    <citation type="journal article" date="2009" name="PLoS ONE">
        <title>The photosynthetic apparatus and its regulation in the aerobic gammaproteobacterium Congregibacter litoralis gen. nov., sp. nov.</title>
        <authorList>
            <person name="Spring S."/>
            <person name="Lunsdorf H."/>
            <person name="Fuchs B.M."/>
            <person name="Tindall B.J."/>
        </authorList>
    </citation>
    <scope>NUCLEOTIDE SEQUENCE [LARGE SCALE GENOMIC DNA]</scope>
    <source>
        <strain evidence="1">KT71</strain>
    </source>
</reference>
<protein>
    <submittedName>
        <fullName evidence="1">Putative O-methyltransferase</fullName>
    </submittedName>
</protein>